<organism evidence="2 3">
    <name type="scientific">Novosphingobium aerophilum</name>
    <dbReference type="NCBI Taxonomy" id="2839843"/>
    <lineage>
        <taxon>Bacteria</taxon>
        <taxon>Pseudomonadati</taxon>
        <taxon>Pseudomonadota</taxon>
        <taxon>Alphaproteobacteria</taxon>
        <taxon>Sphingomonadales</taxon>
        <taxon>Sphingomonadaceae</taxon>
        <taxon>Novosphingobium</taxon>
    </lineage>
</organism>
<dbReference type="NCBIfam" id="NF047636">
    <property type="entry name" value="CC_3452_fam"/>
    <property type="match status" value="1"/>
</dbReference>
<keyword evidence="1" id="KW-0732">Signal</keyword>
<evidence type="ECO:0000313" key="2">
    <source>
        <dbReference type="EMBL" id="MBC2651502.1"/>
    </source>
</evidence>
<evidence type="ECO:0000256" key="1">
    <source>
        <dbReference type="SAM" id="SignalP"/>
    </source>
</evidence>
<dbReference type="Proteomes" id="UP000520156">
    <property type="component" value="Unassembled WGS sequence"/>
</dbReference>
<dbReference type="Pfam" id="PF26624">
    <property type="entry name" value="DUF8200"/>
    <property type="match status" value="1"/>
</dbReference>
<dbReference type="InterPro" id="IPR058067">
    <property type="entry name" value="CC_3452-like"/>
</dbReference>
<dbReference type="InterPro" id="IPR058513">
    <property type="entry name" value="DUF8200"/>
</dbReference>
<accession>A0A7X1KBW6</accession>
<dbReference type="AlphaFoldDB" id="A0A7X1KBW6"/>
<dbReference type="EMBL" id="JACLAU010000007">
    <property type="protein sequence ID" value="MBC2651502.1"/>
    <property type="molecule type" value="Genomic_DNA"/>
</dbReference>
<comment type="caution">
    <text evidence="2">The sequence shown here is derived from an EMBL/GenBank/DDBJ whole genome shotgun (WGS) entry which is preliminary data.</text>
</comment>
<dbReference type="RefSeq" id="WP_185682913.1">
    <property type="nucleotide sequence ID" value="NZ_JACLAU010000007.1"/>
</dbReference>
<keyword evidence="3" id="KW-1185">Reference proteome</keyword>
<name>A0A7X1KBW6_9SPHN</name>
<gene>
    <name evidence="2" type="ORF">H7F49_07290</name>
</gene>
<feature type="signal peptide" evidence="1">
    <location>
        <begin position="1"/>
        <end position="26"/>
    </location>
</feature>
<proteinExistence type="predicted"/>
<protein>
    <submittedName>
        <fullName evidence="2">Uncharacterized protein</fullName>
    </submittedName>
</protein>
<feature type="chain" id="PRO_5031054437" evidence="1">
    <location>
        <begin position="27"/>
        <end position="102"/>
    </location>
</feature>
<reference evidence="2 3" key="1">
    <citation type="submission" date="2020-08" db="EMBL/GenBank/DDBJ databases">
        <title>The genome sequence of Novosphingobium flavum 4Y4.</title>
        <authorList>
            <person name="Liu Y."/>
        </authorList>
    </citation>
    <scope>NUCLEOTIDE SEQUENCE [LARGE SCALE GENOMIC DNA]</scope>
    <source>
        <strain evidence="2 3">4Y4</strain>
    </source>
</reference>
<evidence type="ECO:0000313" key="3">
    <source>
        <dbReference type="Proteomes" id="UP000520156"/>
    </source>
</evidence>
<sequence length="102" mass="10705">MARMLPVATLAALVLSLPTLALPAQAAPSGWSATLREPLAQPRHEIVNGVVWTCIGTQCTAPAQDSRPAIVCRKVVQKFGPLTRFTSPAGELEAEALAKCNG</sequence>